<dbReference type="KEGG" id="acht:bsdcttw_18220"/>
<evidence type="ECO:0000256" key="3">
    <source>
        <dbReference type="ARBA" id="ARBA00023125"/>
    </source>
</evidence>
<keyword evidence="6" id="KW-1185">Reference proteome</keyword>
<dbReference type="InterPro" id="IPR005650">
    <property type="entry name" value="BlaI_family"/>
</dbReference>
<dbReference type="InterPro" id="IPR036390">
    <property type="entry name" value="WH_DNA-bd_sf"/>
</dbReference>
<keyword evidence="3" id="KW-0238">DNA-binding</keyword>
<reference evidence="5 6" key="1">
    <citation type="submission" date="2020-08" db="EMBL/GenBank/DDBJ databases">
        <title>Draft genome sequencing of an Anaerocolumna strain isolated from anoxic soil subjected to BSD treatment.</title>
        <authorList>
            <person name="Uek A."/>
            <person name="Tonouchi A."/>
        </authorList>
    </citation>
    <scope>NUCLEOTIDE SEQUENCE [LARGE SCALE GENOMIC DNA]</scope>
    <source>
        <strain evidence="5 6">CTTW</strain>
    </source>
</reference>
<dbReference type="Proteomes" id="UP000515703">
    <property type="component" value="Chromosome"/>
</dbReference>
<dbReference type="EMBL" id="AP023368">
    <property type="protein sequence ID" value="BCJ98781.1"/>
    <property type="molecule type" value="Genomic_DNA"/>
</dbReference>
<organism evidence="5 6">
    <name type="scientific">Anaerocolumna chitinilytica</name>
    <dbReference type="NCBI Taxonomy" id="1727145"/>
    <lineage>
        <taxon>Bacteria</taxon>
        <taxon>Bacillati</taxon>
        <taxon>Bacillota</taxon>
        <taxon>Clostridia</taxon>
        <taxon>Lachnospirales</taxon>
        <taxon>Lachnospiraceae</taxon>
        <taxon>Anaerocolumna</taxon>
    </lineage>
</organism>
<dbReference type="AlphaFoldDB" id="A0A7I8DNB6"/>
<protein>
    <submittedName>
        <fullName evidence="5">Transcriptional regulator</fullName>
    </submittedName>
</protein>
<evidence type="ECO:0000313" key="6">
    <source>
        <dbReference type="Proteomes" id="UP000515703"/>
    </source>
</evidence>
<dbReference type="RefSeq" id="WP_185259086.1">
    <property type="nucleotide sequence ID" value="NZ_AP023368.1"/>
</dbReference>
<dbReference type="PIRSF" id="PIRSF019455">
    <property type="entry name" value="CopR_AtkY"/>
    <property type="match status" value="1"/>
</dbReference>
<dbReference type="InterPro" id="IPR036388">
    <property type="entry name" value="WH-like_DNA-bd_sf"/>
</dbReference>
<evidence type="ECO:0000256" key="4">
    <source>
        <dbReference type="ARBA" id="ARBA00023163"/>
    </source>
</evidence>
<sequence length="128" mass="14611">MNPNISRISQAEFEVMKILWKACGPVPTGYICQELFTELGWDRSTVRTLLKRLTEKGAVITQKIQVLCYLPAISEKEYCDEQTKSFVQRLYGGSATRLVSSLVENYNLTESDIEELRSLLKLEGEDNE</sequence>
<reference evidence="5 6" key="2">
    <citation type="submission" date="2020-08" db="EMBL/GenBank/DDBJ databases">
        <authorList>
            <person name="Ueki A."/>
            <person name="Tonouchi A."/>
        </authorList>
    </citation>
    <scope>NUCLEOTIDE SEQUENCE [LARGE SCALE GENOMIC DNA]</scope>
    <source>
        <strain evidence="5 6">CTTW</strain>
    </source>
</reference>
<name>A0A7I8DNB6_9FIRM</name>
<evidence type="ECO:0000256" key="1">
    <source>
        <dbReference type="ARBA" id="ARBA00011046"/>
    </source>
</evidence>
<accession>A0A7I8DNB6</accession>
<keyword evidence="4" id="KW-0804">Transcription</keyword>
<dbReference type="GO" id="GO:0003677">
    <property type="term" value="F:DNA binding"/>
    <property type="evidence" value="ECO:0007669"/>
    <property type="project" value="UniProtKB-KW"/>
</dbReference>
<evidence type="ECO:0000256" key="2">
    <source>
        <dbReference type="ARBA" id="ARBA00023015"/>
    </source>
</evidence>
<dbReference type="Gene3D" id="1.10.4040.10">
    <property type="entry name" value="Penicillinase repressor domain"/>
    <property type="match status" value="1"/>
</dbReference>
<evidence type="ECO:0000313" key="5">
    <source>
        <dbReference type="EMBL" id="BCJ98781.1"/>
    </source>
</evidence>
<keyword evidence="2" id="KW-0805">Transcription regulation</keyword>
<dbReference type="Gene3D" id="1.10.10.10">
    <property type="entry name" value="Winged helix-like DNA-binding domain superfamily/Winged helix DNA-binding domain"/>
    <property type="match status" value="1"/>
</dbReference>
<comment type="similarity">
    <text evidence="1">Belongs to the BlaI transcriptional regulatory family.</text>
</comment>
<gene>
    <name evidence="5" type="primary">blaI</name>
    <name evidence="5" type="ORF">bsdcttw_18220</name>
</gene>
<proteinExistence type="inferred from homology"/>
<dbReference type="SUPFAM" id="SSF46785">
    <property type="entry name" value="Winged helix' DNA-binding domain"/>
    <property type="match status" value="1"/>
</dbReference>
<dbReference type="Pfam" id="PF03965">
    <property type="entry name" value="Penicillinase_R"/>
    <property type="match status" value="1"/>
</dbReference>
<dbReference type="GO" id="GO:0045892">
    <property type="term" value="P:negative regulation of DNA-templated transcription"/>
    <property type="evidence" value="ECO:0007669"/>
    <property type="project" value="InterPro"/>
</dbReference>